<feature type="non-terminal residue" evidence="1">
    <location>
        <position position="1"/>
    </location>
</feature>
<evidence type="ECO:0000313" key="2">
    <source>
        <dbReference type="Proteomes" id="UP000230423"/>
    </source>
</evidence>
<organism evidence="1 2">
    <name type="scientific">Teladorsagia circumcincta</name>
    <name type="common">Brown stomach worm</name>
    <name type="synonym">Ostertagia circumcincta</name>
    <dbReference type="NCBI Taxonomy" id="45464"/>
    <lineage>
        <taxon>Eukaryota</taxon>
        <taxon>Metazoa</taxon>
        <taxon>Ecdysozoa</taxon>
        <taxon>Nematoda</taxon>
        <taxon>Chromadorea</taxon>
        <taxon>Rhabditida</taxon>
        <taxon>Rhabditina</taxon>
        <taxon>Rhabditomorpha</taxon>
        <taxon>Strongyloidea</taxon>
        <taxon>Trichostrongylidae</taxon>
        <taxon>Teladorsagia</taxon>
    </lineage>
</organism>
<reference evidence="1 2" key="1">
    <citation type="submission" date="2015-09" db="EMBL/GenBank/DDBJ databases">
        <title>Draft genome of the parasitic nematode Teladorsagia circumcincta isolate WARC Sus (inbred).</title>
        <authorList>
            <person name="Mitreva M."/>
        </authorList>
    </citation>
    <scope>NUCLEOTIDE SEQUENCE [LARGE SCALE GENOMIC DNA]</scope>
    <source>
        <strain evidence="1 2">S</strain>
    </source>
</reference>
<proteinExistence type="predicted"/>
<protein>
    <submittedName>
        <fullName evidence="1">Uncharacterized protein</fullName>
    </submittedName>
</protein>
<dbReference type="EMBL" id="KZ363474">
    <property type="protein sequence ID" value="PIO57866.1"/>
    <property type="molecule type" value="Genomic_DNA"/>
</dbReference>
<name>A0A2G9TIR9_TELCI</name>
<accession>A0A2G9TIR9</accession>
<keyword evidence="2" id="KW-1185">Reference proteome</keyword>
<evidence type="ECO:0000313" key="1">
    <source>
        <dbReference type="EMBL" id="PIO57866.1"/>
    </source>
</evidence>
<dbReference type="AlphaFoldDB" id="A0A2G9TIR9"/>
<sequence length="77" mass="8611">AYYFFDRCGCSPFSYNIDRCRCVHPTKHSSVSISTFVYKLTAPTTFACHNVRNAKSSATVSSTMLITHTVLDSVTEH</sequence>
<gene>
    <name evidence="1" type="ORF">TELCIR_20714</name>
</gene>
<dbReference type="Proteomes" id="UP000230423">
    <property type="component" value="Unassembled WGS sequence"/>
</dbReference>